<organism evidence="3 4">
    <name type="scientific">Rhizobium fredii</name>
    <name type="common">Sinorhizobium fredii</name>
    <dbReference type="NCBI Taxonomy" id="380"/>
    <lineage>
        <taxon>Bacteria</taxon>
        <taxon>Pseudomonadati</taxon>
        <taxon>Pseudomonadota</taxon>
        <taxon>Alphaproteobacteria</taxon>
        <taxon>Hyphomicrobiales</taxon>
        <taxon>Rhizobiaceae</taxon>
        <taxon>Sinorhizobium/Ensifer group</taxon>
        <taxon>Sinorhizobium</taxon>
    </lineage>
</organism>
<dbReference type="AlphaFoldDB" id="A0A2A6LMP5"/>
<dbReference type="InterPro" id="IPR010982">
    <property type="entry name" value="Lambda_DNA-bd_dom_sf"/>
</dbReference>
<dbReference type="EMBL" id="NWTC01000050">
    <property type="protein sequence ID" value="PDT43933.1"/>
    <property type="molecule type" value="Genomic_DNA"/>
</dbReference>
<dbReference type="GO" id="GO:0003700">
    <property type="term" value="F:DNA-binding transcription factor activity"/>
    <property type="evidence" value="ECO:0007669"/>
    <property type="project" value="TreeGrafter"/>
</dbReference>
<dbReference type="Proteomes" id="UP000220353">
    <property type="component" value="Unassembled WGS sequence"/>
</dbReference>
<sequence length="149" mass="16282">MSSNLPARRRPDPIDAHVGQKIRMQRLLLHMSQTELAKALGVTYQQVQKYENGRTRVSASRLQAIANVLEVPLTFFFESSASDHSDGAGLGAGRSMVEFVSSPMGLALNRAFSRIADVRVRRSFLGLVQRLAEDDGTHKGSFASSPPGQ</sequence>
<gene>
    <name evidence="3" type="ORF">CO661_32105</name>
</gene>
<evidence type="ECO:0000313" key="3">
    <source>
        <dbReference type="EMBL" id="PDT43933.1"/>
    </source>
</evidence>
<dbReference type="InterPro" id="IPR001387">
    <property type="entry name" value="Cro/C1-type_HTH"/>
</dbReference>
<dbReference type="SMART" id="SM00530">
    <property type="entry name" value="HTH_XRE"/>
    <property type="match status" value="1"/>
</dbReference>
<dbReference type="GO" id="GO:0005829">
    <property type="term" value="C:cytosol"/>
    <property type="evidence" value="ECO:0007669"/>
    <property type="project" value="TreeGrafter"/>
</dbReference>
<proteinExistence type="predicted"/>
<dbReference type="PANTHER" id="PTHR46797">
    <property type="entry name" value="HTH-TYPE TRANSCRIPTIONAL REGULATOR"/>
    <property type="match status" value="1"/>
</dbReference>
<evidence type="ECO:0000313" key="4">
    <source>
        <dbReference type="Proteomes" id="UP000220353"/>
    </source>
</evidence>
<name>A0A2A6LMP5_RHIFR</name>
<keyword evidence="1" id="KW-0238">DNA-binding</keyword>
<dbReference type="PROSITE" id="PS50943">
    <property type="entry name" value="HTH_CROC1"/>
    <property type="match status" value="1"/>
</dbReference>
<dbReference type="Pfam" id="PF01381">
    <property type="entry name" value="HTH_3"/>
    <property type="match status" value="1"/>
</dbReference>
<protein>
    <submittedName>
        <fullName evidence="3">Transcriptional regulator</fullName>
    </submittedName>
</protein>
<feature type="domain" description="HTH cro/C1-type" evidence="2">
    <location>
        <begin position="22"/>
        <end position="76"/>
    </location>
</feature>
<dbReference type="GO" id="GO:0003677">
    <property type="term" value="F:DNA binding"/>
    <property type="evidence" value="ECO:0007669"/>
    <property type="project" value="UniProtKB-KW"/>
</dbReference>
<comment type="caution">
    <text evidence="3">The sequence shown here is derived from an EMBL/GenBank/DDBJ whole genome shotgun (WGS) entry which is preliminary data.</text>
</comment>
<dbReference type="PANTHER" id="PTHR46797:SF1">
    <property type="entry name" value="METHYLPHOSPHONATE SYNTHASE"/>
    <property type="match status" value="1"/>
</dbReference>
<evidence type="ECO:0000259" key="2">
    <source>
        <dbReference type="PROSITE" id="PS50943"/>
    </source>
</evidence>
<evidence type="ECO:0000256" key="1">
    <source>
        <dbReference type="ARBA" id="ARBA00023125"/>
    </source>
</evidence>
<dbReference type="InterPro" id="IPR050807">
    <property type="entry name" value="TransReg_Diox_bact_type"/>
</dbReference>
<dbReference type="RefSeq" id="WP_097588037.1">
    <property type="nucleotide sequence ID" value="NZ_NWTC01000050.1"/>
</dbReference>
<accession>A0A2A6LMP5</accession>
<dbReference type="Gene3D" id="1.10.260.40">
    <property type="entry name" value="lambda repressor-like DNA-binding domains"/>
    <property type="match status" value="1"/>
</dbReference>
<reference evidence="3 4" key="1">
    <citation type="submission" date="2017-09" db="EMBL/GenBank/DDBJ databases">
        <title>Comparative genomics of rhizobia isolated from Phaseolus vulgaris in China.</title>
        <authorList>
            <person name="Tong W."/>
        </authorList>
    </citation>
    <scope>NUCLEOTIDE SEQUENCE [LARGE SCALE GENOMIC DNA]</scope>
    <source>
        <strain evidence="3 4">PCH1</strain>
    </source>
</reference>
<dbReference type="SUPFAM" id="SSF47413">
    <property type="entry name" value="lambda repressor-like DNA-binding domains"/>
    <property type="match status" value="1"/>
</dbReference>
<dbReference type="CDD" id="cd00093">
    <property type="entry name" value="HTH_XRE"/>
    <property type="match status" value="1"/>
</dbReference>